<reference evidence="2" key="1">
    <citation type="journal article" date="2022" name="bioRxiv">
        <title>Sequencing and chromosome-scale assembly of the giantPleurodeles waltlgenome.</title>
        <authorList>
            <person name="Brown T."/>
            <person name="Elewa A."/>
            <person name="Iarovenko S."/>
            <person name="Subramanian E."/>
            <person name="Araus A.J."/>
            <person name="Petzold A."/>
            <person name="Susuki M."/>
            <person name="Suzuki K.-i.T."/>
            <person name="Hayashi T."/>
            <person name="Toyoda A."/>
            <person name="Oliveira C."/>
            <person name="Osipova E."/>
            <person name="Leigh N.D."/>
            <person name="Simon A."/>
            <person name="Yun M.H."/>
        </authorList>
    </citation>
    <scope>NUCLEOTIDE SEQUENCE</scope>
    <source>
        <strain evidence="2">20211129_DDA</strain>
        <tissue evidence="2">Liver</tissue>
    </source>
</reference>
<keyword evidence="3" id="KW-1185">Reference proteome</keyword>
<proteinExistence type="predicted"/>
<evidence type="ECO:0000313" key="3">
    <source>
        <dbReference type="Proteomes" id="UP001066276"/>
    </source>
</evidence>
<protein>
    <submittedName>
        <fullName evidence="2">Uncharacterized protein</fullName>
    </submittedName>
</protein>
<feature type="region of interest" description="Disordered" evidence="1">
    <location>
        <begin position="209"/>
        <end position="260"/>
    </location>
</feature>
<sequence>MEPAEWKGCDGCRQTLKIFVGPCYGGPCSAHAIGMGTAGAPRGPTTPHTAILFPAAKTARNRMAVWGSESPWRRSKLRRHGGFPRAAGNRRYTAGFPFLTAAVPPRSECPWEHRQPVGGAPAVVGPGGFYRQGQNDPLSPPMAVVNLNWGGGGVTGPKKIVATELPVDCLLGNDLETSVWAEVELEAHAAMLGLPGHIFALTRAQAKKQKGQGSLDPGTMDQALPKARGKKGKSLPTIPPSPEYSPFEEEESSPCAEPTPDELAADTAELLGARGPAREELSVAQQTCPILDGLREQAVKQQNGDVRDSHKVYWEDNLLYTESRDPKTWICHEIGNPFAIQRVSSYLGT</sequence>
<evidence type="ECO:0000256" key="1">
    <source>
        <dbReference type="SAM" id="MobiDB-lite"/>
    </source>
</evidence>
<dbReference type="EMBL" id="JANPWB010000013">
    <property type="protein sequence ID" value="KAJ1110072.1"/>
    <property type="molecule type" value="Genomic_DNA"/>
</dbReference>
<accession>A0AAV7N6B3</accession>
<comment type="caution">
    <text evidence="2">The sequence shown here is derived from an EMBL/GenBank/DDBJ whole genome shotgun (WGS) entry which is preliminary data.</text>
</comment>
<evidence type="ECO:0000313" key="2">
    <source>
        <dbReference type="EMBL" id="KAJ1110072.1"/>
    </source>
</evidence>
<dbReference type="AlphaFoldDB" id="A0AAV7N6B3"/>
<organism evidence="2 3">
    <name type="scientific">Pleurodeles waltl</name>
    <name type="common">Iberian ribbed newt</name>
    <dbReference type="NCBI Taxonomy" id="8319"/>
    <lineage>
        <taxon>Eukaryota</taxon>
        <taxon>Metazoa</taxon>
        <taxon>Chordata</taxon>
        <taxon>Craniata</taxon>
        <taxon>Vertebrata</taxon>
        <taxon>Euteleostomi</taxon>
        <taxon>Amphibia</taxon>
        <taxon>Batrachia</taxon>
        <taxon>Caudata</taxon>
        <taxon>Salamandroidea</taxon>
        <taxon>Salamandridae</taxon>
        <taxon>Pleurodelinae</taxon>
        <taxon>Pleurodeles</taxon>
    </lineage>
</organism>
<gene>
    <name evidence="2" type="ORF">NDU88_007427</name>
</gene>
<name>A0AAV7N6B3_PLEWA</name>
<dbReference type="Proteomes" id="UP001066276">
    <property type="component" value="Chromosome 9"/>
</dbReference>